<dbReference type="InterPro" id="IPR011910">
    <property type="entry name" value="RfaF"/>
</dbReference>
<dbReference type="AlphaFoldDB" id="A0A2N7PI02"/>
<organism evidence="6 7">
    <name type="scientific">Caldimicrobium thiodismutans</name>
    <dbReference type="NCBI Taxonomy" id="1653476"/>
    <lineage>
        <taxon>Bacteria</taxon>
        <taxon>Pseudomonadati</taxon>
        <taxon>Thermodesulfobacteriota</taxon>
        <taxon>Thermodesulfobacteria</taxon>
        <taxon>Thermodesulfobacteriales</taxon>
        <taxon>Thermodesulfobacteriaceae</taxon>
        <taxon>Caldimicrobium</taxon>
    </lineage>
</organism>
<dbReference type="InterPro" id="IPR051199">
    <property type="entry name" value="LPS_LOS_Heptosyltrfase"/>
</dbReference>
<dbReference type="EC" id="2.4.99.24" evidence="4"/>
<reference evidence="6 7" key="1">
    <citation type="submission" date="2018-01" db="EMBL/GenBank/DDBJ databases">
        <title>Metagenomic assembled genomes from two thermal pools in the Uzon Caldera, Kamchatka, Russia.</title>
        <authorList>
            <person name="Wilkins L."/>
            <person name="Ettinger C."/>
        </authorList>
    </citation>
    <scope>NUCLEOTIDE SEQUENCE [LARGE SCALE GENOMIC DNA]</scope>
    <source>
        <strain evidence="6">ZAV-15</strain>
    </source>
</reference>
<dbReference type="GO" id="GO:0008713">
    <property type="term" value="F:ADP-heptose-lipopolysaccharide heptosyltransferase activity"/>
    <property type="evidence" value="ECO:0007669"/>
    <property type="project" value="UniProtKB-EC"/>
</dbReference>
<keyword evidence="1" id="KW-0328">Glycosyltransferase</keyword>
<name>A0A2N7PI02_9BACT</name>
<dbReference type="InterPro" id="IPR002201">
    <property type="entry name" value="Glyco_trans_9"/>
</dbReference>
<evidence type="ECO:0000256" key="3">
    <source>
        <dbReference type="ARBA" id="ARBA00043995"/>
    </source>
</evidence>
<sequence>MLLRIPNWLGDALMATPVYDNLKDLEEIILFGKESFIKLFEDFPKVKILPYYPKDNKRNLELLKPFKREKGLLLTNSFSSAFLFFRAGISERIGYTTDLRGFLLTKKIKPPKEKLHQRDKYLYLLEALKIPIKRRDLVLYLSEEKVEKAKNFLKELKIDLSRPIILIAPGAAYGPAKKWPISYFRELLEKLSREGYTLLVVGGENEAEEGKLLSEGLKNTYNLCGKTEITLLAGLFKLSTLLISNDSGLMHLGAALRISQIAIFGSTDPEYTGPLNPKAIVLKEDLPCSPCFERTCPKGNYRCLKEITPQRVYEVFKKILQIQPY</sequence>
<accession>A0A2N7PI02</accession>
<evidence type="ECO:0000313" key="6">
    <source>
        <dbReference type="EMBL" id="PMP60903.1"/>
    </source>
</evidence>
<dbReference type="GO" id="GO:0005829">
    <property type="term" value="C:cytosol"/>
    <property type="evidence" value="ECO:0007669"/>
    <property type="project" value="TreeGrafter"/>
</dbReference>
<dbReference type="Gene3D" id="3.40.50.2000">
    <property type="entry name" value="Glycogen Phosphorylase B"/>
    <property type="match status" value="2"/>
</dbReference>
<protein>
    <recommendedName>
        <fullName evidence="4">lipopolysaccharide heptosyltransferase II</fullName>
        <ecNumber evidence="4">2.4.99.24</ecNumber>
    </recommendedName>
</protein>
<dbReference type="CDD" id="cd03789">
    <property type="entry name" value="GT9_LPS_heptosyltransferase"/>
    <property type="match status" value="1"/>
</dbReference>
<evidence type="ECO:0000313" key="7">
    <source>
        <dbReference type="Proteomes" id="UP000235731"/>
    </source>
</evidence>
<evidence type="ECO:0000256" key="1">
    <source>
        <dbReference type="ARBA" id="ARBA00022676"/>
    </source>
</evidence>
<dbReference type="SUPFAM" id="SSF53756">
    <property type="entry name" value="UDP-Glycosyltransferase/glycogen phosphorylase"/>
    <property type="match status" value="1"/>
</dbReference>
<keyword evidence="2 6" id="KW-0808">Transferase</keyword>
<comment type="similarity">
    <text evidence="3">Belongs to the glycosyltransferase 9 family.</text>
</comment>
<dbReference type="Proteomes" id="UP000235731">
    <property type="component" value="Unassembled WGS sequence"/>
</dbReference>
<dbReference type="NCBIfam" id="TIGR02195">
    <property type="entry name" value="heptsyl_trn_II"/>
    <property type="match status" value="1"/>
</dbReference>
<proteinExistence type="inferred from homology"/>
<evidence type="ECO:0000256" key="4">
    <source>
        <dbReference type="ARBA" id="ARBA00044042"/>
    </source>
</evidence>
<dbReference type="EMBL" id="PNIE01000097">
    <property type="protein sequence ID" value="PMP60903.1"/>
    <property type="molecule type" value="Genomic_DNA"/>
</dbReference>
<comment type="caution">
    <text evidence="6">The sequence shown here is derived from an EMBL/GenBank/DDBJ whole genome shotgun (WGS) entry which is preliminary data.</text>
</comment>
<dbReference type="PANTHER" id="PTHR30160">
    <property type="entry name" value="TETRAACYLDISACCHARIDE 4'-KINASE-RELATED"/>
    <property type="match status" value="1"/>
</dbReference>
<dbReference type="Pfam" id="PF01075">
    <property type="entry name" value="Glyco_transf_9"/>
    <property type="match status" value="1"/>
</dbReference>
<comment type="catalytic activity">
    <reaction evidence="5">
        <text>an L-alpha-D-Hep-(1-&gt;5)-[alpha-Kdo-(2-&gt;4)]-alpha-Kdo-(2-&gt;6)-lipid A + ADP-L-glycero-beta-D-manno-heptose = an L-alpha-D-Hep-(1-&gt;3)-L-alpha-D-Hep-(1-&gt;5)-[alpha-Kdo-(2-&gt;4)]-alpha-Kdo-(2-&gt;6)-lipid A + ADP + H(+)</text>
        <dbReference type="Rhea" id="RHEA:74071"/>
        <dbReference type="ChEBI" id="CHEBI:15378"/>
        <dbReference type="ChEBI" id="CHEBI:61506"/>
        <dbReference type="ChEBI" id="CHEBI:193068"/>
        <dbReference type="ChEBI" id="CHEBI:193069"/>
        <dbReference type="ChEBI" id="CHEBI:456216"/>
        <dbReference type="EC" id="2.4.99.24"/>
    </reaction>
</comment>
<evidence type="ECO:0000256" key="2">
    <source>
        <dbReference type="ARBA" id="ARBA00022679"/>
    </source>
</evidence>
<dbReference type="GO" id="GO:0009244">
    <property type="term" value="P:lipopolysaccharide core region biosynthetic process"/>
    <property type="evidence" value="ECO:0007669"/>
    <property type="project" value="TreeGrafter"/>
</dbReference>
<gene>
    <name evidence="6" type="primary">waaF</name>
    <name evidence="6" type="ORF">C0197_06450</name>
</gene>
<evidence type="ECO:0000256" key="5">
    <source>
        <dbReference type="ARBA" id="ARBA00047503"/>
    </source>
</evidence>